<feature type="region of interest" description="Disordered" evidence="1">
    <location>
        <begin position="1"/>
        <end position="22"/>
    </location>
</feature>
<feature type="compositionally biased region" description="Polar residues" evidence="1">
    <location>
        <begin position="1"/>
        <end position="11"/>
    </location>
</feature>
<name>A0A9Q5CS28_CLOBE</name>
<protein>
    <submittedName>
        <fullName evidence="2">Metal-dependent hydrolase</fullName>
    </submittedName>
</protein>
<evidence type="ECO:0000313" key="2">
    <source>
        <dbReference type="EMBL" id="NRV11058.1"/>
    </source>
</evidence>
<comment type="caution">
    <text evidence="2">The sequence shown here is derived from an EMBL/GenBank/DDBJ whole genome shotgun (WGS) entry which is preliminary data.</text>
</comment>
<dbReference type="Proteomes" id="UP000821656">
    <property type="component" value="Unassembled WGS sequence"/>
</dbReference>
<dbReference type="GO" id="GO:0016787">
    <property type="term" value="F:hydrolase activity"/>
    <property type="evidence" value="ECO:0007669"/>
    <property type="project" value="UniProtKB-KW"/>
</dbReference>
<reference evidence="2" key="1">
    <citation type="submission" date="2020-05" db="EMBL/GenBank/DDBJ databases">
        <title>Genomic insights into acetone-butanol-ethanol (ABE) fermentation by sequencing solventogenic clostridia strains.</title>
        <authorList>
            <person name="Brown S."/>
        </authorList>
    </citation>
    <scope>NUCLEOTIDE SEQUENCE</scope>
    <source>
        <strain evidence="2">DJ126</strain>
    </source>
</reference>
<accession>A0A9Q5CS28</accession>
<evidence type="ECO:0000313" key="3">
    <source>
        <dbReference type="Proteomes" id="UP000821656"/>
    </source>
</evidence>
<dbReference type="EMBL" id="JABSXK010000001">
    <property type="protein sequence ID" value="NRV11058.1"/>
    <property type="molecule type" value="Genomic_DNA"/>
</dbReference>
<evidence type="ECO:0000256" key="1">
    <source>
        <dbReference type="SAM" id="MobiDB-lite"/>
    </source>
</evidence>
<organism evidence="2 3">
    <name type="scientific">Clostridium beijerinckii</name>
    <name type="common">Clostridium MP</name>
    <dbReference type="NCBI Taxonomy" id="1520"/>
    <lineage>
        <taxon>Bacteria</taxon>
        <taxon>Bacillati</taxon>
        <taxon>Bacillota</taxon>
        <taxon>Clostridia</taxon>
        <taxon>Eubacteriales</taxon>
        <taxon>Clostridiaceae</taxon>
        <taxon>Clostridium</taxon>
    </lineage>
</organism>
<gene>
    <name evidence="2" type="ORF">DFH45_004021</name>
</gene>
<keyword evidence="2" id="KW-0378">Hydrolase</keyword>
<sequence length="170" mass="19245">MDNTILPVSNSRRSRASNKESQTIVNGGYQEVYTDMNSTRVYSESNNNSNKEVLNKFLTNEKIINSVADNMGTVLDIAKEIVRIKGSRIETQNTLDIMDKEIDKLQAATDDYVTRASEDRKTLSNKAEFTLEILSKLTDLLKDNNSSDEIKALLINNFSSSIDKVWENDR</sequence>
<dbReference type="AlphaFoldDB" id="A0A9Q5CS28"/>
<dbReference type="RefSeq" id="WP_077307722.1">
    <property type="nucleotide sequence ID" value="NZ_CP016090.1"/>
</dbReference>
<proteinExistence type="predicted"/>